<dbReference type="OrthoDB" id="9770537at2"/>
<reference evidence="4 5" key="1">
    <citation type="submission" date="2018-03" db="EMBL/GenBank/DDBJ databases">
        <title>Comparative analysis of microorganisms from saline springs in Andes Mountain Range, Colombia.</title>
        <authorList>
            <person name="Rubin E."/>
        </authorList>
    </citation>
    <scope>NUCLEOTIDE SEQUENCE [LARGE SCALE GENOMIC DNA]</scope>
    <source>
        <strain evidence="4 5">CG 35</strain>
    </source>
</reference>
<dbReference type="RefSeq" id="WP_106122626.1">
    <property type="nucleotide sequence ID" value="NZ_PVTY01000006.1"/>
</dbReference>
<sequence length="536" mass="55631">MGMQQETTCHSLIAGKSTPGVAGRVRSVDPSTDREEGPEFSFLSEGQLCAAVQAADEAFAEYRALDPARRAAFLEDAAQKVDAQGEEIISTAMRETGLPRQRLQGELARTVNQLRLFAGVAREGDHFGVRIDPALPERGPLPRPDLRQRKVPLGPAAVFGASNFPLAFSVAGGDTASALAAGCPVVFKAHNAHPATSQLVGLALSAAVAEADLPGGVFSLVYGRGNEIGQQLVKDARIKAVGFTGSRGGGTALMATAAARPQPIPVFAEMSSINPVVVLASAIASRTMRAVLAEGFIGSVNGSGGQLCTSPGLMFVPAGSDGDAFIETVADQVSMAEGATMLTPSISTARVRGESRVSSLPGVHEVGHGVEGASANAPAPSVYSAAATTFLQTPALAEEVFGAHSLLIRYADLEELEALVDHLEGQLTATLHLDPEDSGDLEMARSILPALELKVGRVLANGWPTGVDVGEAIVHGGPFPATADGRSTSVGTLAIDRFMRPVAYQNLPEGLQPEVVRDANPWGVPRRVDGEYDLGG</sequence>
<dbReference type="Pfam" id="PF00171">
    <property type="entry name" value="Aldedh"/>
    <property type="match status" value="1"/>
</dbReference>
<evidence type="ECO:0000259" key="3">
    <source>
        <dbReference type="Pfam" id="PF00171"/>
    </source>
</evidence>
<dbReference type="GO" id="GO:0016620">
    <property type="term" value="F:oxidoreductase activity, acting on the aldehyde or oxo group of donors, NAD or NADP as acceptor"/>
    <property type="evidence" value="ECO:0007669"/>
    <property type="project" value="InterPro"/>
</dbReference>
<dbReference type="PANTHER" id="PTHR43353:SF3">
    <property type="entry name" value="ALDEHYDE DEHYDROGENASE-RELATED"/>
    <property type="match status" value="1"/>
</dbReference>
<dbReference type="InterPro" id="IPR016162">
    <property type="entry name" value="Ald_DH_N"/>
</dbReference>
<evidence type="ECO:0000313" key="4">
    <source>
        <dbReference type="EMBL" id="PRZ16766.1"/>
    </source>
</evidence>
<evidence type="ECO:0000256" key="2">
    <source>
        <dbReference type="SAM" id="MobiDB-lite"/>
    </source>
</evidence>
<dbReference type="SUPFAM" id="SSF53720">
    <property type="entry name" value="ALDH-like"/>
    <property type="match status" value="1"/>
</dbReference>
<evidence type="ECO:0000313" key="5">
    <source>
        <dbReference type="Proteomes" id="UP000238217"/>
    </source>
</evidence>
<dbReference type="InterPro" id="IPR016163">
    <property type="entry name" value="Ald_DH_C"/>
</dbReference>
<proteinExistence type="predicted"/>
<comment type="caution">
    <text evidence="4">The sequence shown here is derived from an EMBL/GenBank/DDBJ whole genome shotgun (WGS) entry which is preliminary data.</text>
</comment>
<name>A0A2T0YN64_9MICC</name>
<dbReference type="EMBL" id="PVTY01000006">
    <property type="protein sequence ID" value="PRZ16766.1"/>
    <property type="molecule type" value="Genomic_DNA"/>
</dbReference>
<dbReference type="AlphaFoldDB" id="A0A2T0YN64"/>
<evidence type="ECO:0000256" key="1">
    <source>
        <dbReference type="ARBA" id="ARBA00023002"/>
    </source>
</evidence>
<dbReference type="InterPro" id="IPR016161">
    <property type="entry name" value="Ald_DH/histidinol_DH"/>
</dbReference>
<accession>A0A2T0YN64</accession>
<dbReference type="InterPro" id="IPR050740">
    <property type="entry name" value="Aldehyde_DH_Superfamily"/>
</dbReference>
<dbReference type="Gene3D" id="3.40.309.10">
    <property type="entry name" value="Aldehyde Dehydrogenase, Chain A, domain 2"/>
    <property type="match status" value="1"/>
</dbReference>
<dbReference type="Proteomes" id="UP000238217">
    <property type="component" value="Unassembled WGS sequence"/>
</dbReference>
<feature type="region of interest" description="Disordered" evidence="2">
    <location>
        <begin position="14"/>
        <end position="38"/>
    </location>
</feature>
<keyword evidence="1" id="KW-0560">Oxidoreductase</keyword>
<dbReference type="CDD" id="cd07129">
    <property type="entry name" value="ALDH_KGSADH"/>
    <property type="match status" value="1"/>
</dbReference>
<protein>
    <submittedName>
        <fullName evidence="4">NADP-dependent aldehyde dehydrogenase</fullName>
    </submittedName>
</protein>
<feature type="domain" description="Aldehyde dehydrogenase" evidence="3">
    <location>
        <begin position="24"/>
        <end position="468"/>
    </location>
</feature>
<organism evidence="4 5">
    <name type="scientific">Nesterenkonia sandarakina</name>
    <dbReference type="NCBI Taxonomy" id="272918"/>
    <lineage>
        <taxon>Bacteria</taxon>
        <taxon>Bacillati</taxon>
        <taxon>Actinomycetota</taxon>
        <taxon>Actinomycetes</taxon>
        <taxon>Micrococcales</taxon>
        <taxon>Micrococcaceae</taxon>
        <taxon>Nesterenkonia</taxon>
    </lineage>
</organism>
<gene>
    <name evidence="4" type="ORF">BCL67_10686</name>
</gene>
<dbReference type="PANTHER" id="PTHR43353">
    <property type="entry name" value="SUCCINATE-SEMIALDEHYDE DEHYDROGENASE, MITOCHONDRIAL"/>
    <property type="match status" value="1"/>
</dbReference>
<keyword evidence="5" id="KW-1185">Reference proteome</keyword>
<dbReference type="InterPro" id="IPR044151">
    <property type="entry name" value="ALDH_KGSADH"/>
</dbReference>
<dbReference type="Gene3D" id="3.40.605.10">
    <property type="entry name" value="Aldehyde Dehydrogenase, Chain A, domain 1"/>
    <property type="match status" value="1"/>
</dbReference>
<dbReference type="InterPro" id="IPR015590">
    <property type="entry name" value="Aldehyde_DH_dom"/>
</dbReference>